<dbReference type="GO" id="GO:0004519">
    <property type="term" value="F:endonuclease activity"/>
    <property type="evidence" value="ECO:0007669"/>
    <property type="project" value="UniProtKB-KW"/>
</dbReference>
<dbReference type="AlphaFoldDB" id="A0A2M6WPB1"/>
<sequence>MKKVIVIPLLLLSFFFASSIFAQDNKTNCVANQSLPDSSCTPGLVLTTGTDIICVPGYSKKVRDVSKKTKQQVYANYGLSYEERAGYQVDHLIPSMLGGSNDISNLWPQKYDQEYGVAAKVKFEDYLYQAVCQKLMSIEEAQREISTDWVGYYKLKLELMGENFRPLAGLAKIVDVNNQTEILS</sequence>
<proteinExistence type="predicted"/>
<keyword evidence="2" id="KW-0378">Hydrolase</keyword>
<protein>
    <submittedName>
        <fullName evidence="2">HNH endonuclease</fullName>
    </submittedName>
</protein>
<keyword evidence="2" id="KW-0540">Nuclease</keyword>
<feature type="chain" id="PRO_5014759999" evidence="1">
    <location>
        <begin position="23"/>
        <end position="184"/>
    </location>
</feature>
<feature type="signal peptide" evidence="1">
    <location>
        <begin position="1"/>
        <end position="22"/>
    </location>
</feature>
<reference evidence="3" key="1">
    <citation type="submission" date="2017-09" db="EMBL/GenBank/DDBJ databases">
        <title>Depth-based differentiation of microbial function through sediment-hosted aquifers and enrichment of novel symbionts in the deep terrestrial subsurface.</title>
        <authorList>
            <person name="Probst A.J."/>
            <person name="Ladd B."/>
            <person name="Jarett J.K."/>
            <person name="Geller-Mcgrath D.E."/>
            <person name="Sieber C.M.K."/>
            <person name="Emerson J.B."/>
            <person name="Anantharaman K."/>
            <person name="Thomas B.C."/>
            <person name="Malmstrom R."/>
            <person name="Stieglmeier M."/>
            <person name="Klingl A."/>
            <person name="Woyke T."/>
            <person name="Ryan C.M."/>
            <person name="Banfield J.F."/>
        </authorList>
    </citation>
    <scope>NUCLEOTIDE SEQUENCE [LARGE SCALE GENOMIC DNA]</scope>
</reference>
<organism evidence="2 3">
    <name type="scientific">Candidatus Falkowbacteria bacterium CG10_big_fil_rev_8_21_14_0_10_39_9</name>
    <dbReference type="NCBI Taxonomy" id="1974566"/>
    <lineage>
        <taxon>Bacteria</taxon>
        <taxon>Candidatus Falkowiibacteriota</taxon>
    </lineage>
</organism>
<keyword evidence="2" id="KW-0255">Endonuclease</keyword>
<name>A0A2M6WPB1_9BACT</name>
<evidence type="ECO:0000256" key="1">
    <source>
        <dbReference type="SAM" id="SignalP"/>
    </source>
</evidence>
<dbReference type="InterPro" id="IPR003615">
    <property type="entry name" value="HNH_nuc"/>
</dbReference>
<dbReference type="EMBL" id="PFAQ01000041">
    <property type="protein sequence ID" value="PIT94637.1"/>
    <property type="molecule type" value="Genomic_DNA"/>
</dbReference>
<comment type="caution">
    <text evidence="2">The sequence shown here is derived from an EMBL/GenBank/DDBJ whole genome shotgun (WGS) entry which is preliminary data.</text>
</comment>
<evidence type="ECO:0000313" key="3">
    <source>
        <dbReference type="Proteomes" id="UP000228900"/>
    </source>
</evidence>
<dbReference type="CDD" id="cd00085">
    <property type="entry name" value="HNHc"/>
    <property type="match status" value="1"/>
</dbReference>
<dbReference type="Proteomes" id="UP000228900">
    <property type="component" value="Unassembled WGS sequence"/>
</dbReference>
<accession>A0A2M6WPB1</accession>
<keyword evidence="1" id="KW-0732">Signal</keyword>
<evidence type="ECO:0000313" key="2">
    <source>
        <dbReference type="EMBL" id="PIT94637.1"/>
    </source>
</evidence>
<gene>
    <name evidence="2" type="ORF">COT98_02760</name>
</gene>